<evidence type="ECO:0000313" key="1">
    <source>
        <dbReference type="EMBL" id="RUO78405.1"/>
    </source>
</evidence>
<evidence type="ECO:0008006" key="3">
    <source>
        <dbReference type="Google" id="ProtNLM"/>
    </source>
</evidence>
<dbReference type="GO" id="GO:0047355">
    <property type="term" value="F:CDP-glycerol glycerophosphotransferase activity"/>
    <property type="evidence" value="ECO:0007669"/>
    <property type="project" value="InterPro"/>
</dbReference>
<keyword evidence="2" id="KW-1185">Reference proteome</keyword>
<comment type="caution">
    <text evidence="1">The sequence shown here is derived from an EMBL/GenBank/DDBJ whole genome shotgun (WGS) entry which is preliminary data.</text>
</comment>
<dbReference type="EMBL" id="PIQG01000002">
    <property type="protein sequence ID" value="RUO78405.1"/>
    <property type="molecule type" value="Genomic_DNA"/>
</dbReference>
<dbReference type="Pfam" id="PF04464">
    <property type="entry name" value="Glyphos_transf"/>
    <property type="match status" value="1"/>
</dbReference>
<dbReference type="AlphaFoldDB" id="A0A432ZK52"/>
<dbReference type="InterPro" id="IPR043148">
    <property type="entry name" value="TagF_C"/>
</dbReference>
<dbReference type="GO" id="GO:0016020">
    <property type="term" value="C:membrane"/>
    <property type="evidence" value="ECO:0007669"/>
    <property type="project" value="InterPro"/>
</dbReference>
<dbReference type="SUPFAM" id="SSF53756">
    <property type="entry name" value="UDP-Glycosyltransferase/glycogen phosphorylase"/>
    <property type="match status" value="1"/>
</dbReference>
<reference evidence="1 2" key="1">
    <citation type="journal article" date="2011" name="Front. Microbiol.">
        <title>Genomic signatures of strain selection and enhancement in Bacillus atrophaeus var. globigii, a historical biowarfare simulant.</title>
        <authorList>
            <person name="Gibbons H.S."/>
            <person name="Broomall S.M."/>
            <person name="McNew L.A."/>
            <person name="Daligault H."/>
            <person name="Chapman C."/>
            <person name="Bruce D."/>
            <person name="Karavis M."/>
            <person name="Krepps M."/>
            <person name="McGregor P.A."/>
            <person name="Hong C."/>
            <person name="Park K.H."/>
            <person name="Akmal A."/>
            <person name="Feldman A."/>
            <person name="Lin J.S."/>
            <person name="Chang W.E."/>
            <person name="Higgs B.W."/>
            <person name="Demirev P."/>
            <person name="Lindquist J."/>
            <person name="Liem A."/>
            <person name="Fochler E."/>
            <person name="Read T.D."/>
            <person name="Tapia R."/>
            <person name="Johnson S."/>
            <person name="Bishop-Lilly K.A."/>
            <person name="Detter C."/>
            <person name="Han C."/>
            <person name="Sozhamannan S."/>
            <person name="Rosenzweig C.N."/>
            <person name="Skowronski E.W."/>
        </authorList>
    </citation>
    <scope>NUCLEOTIDE SEQUENCE [LARGE SCALE GENOMIC DNA]</scope>
    <source>
        <strain evidence="1 2">PIT1</strain>
    </source>
</reference>
<dbReference type="Gene3D" id="3.40.50.12580">
    <property type="match status" value="1"/>
</dbReference>
<gene>
    <name evidence="1" type="ORF">CWI83_05085</name>
</gene>
<evidence type="ECO:0000313" key="2">
    <source>
        <dbReference type="Proteomes" id="UP000288279"/>
    </source>
</evidence>
<protein>
    <recommendedName>
        <fullName evidence="3">CDP-glycerol--glycerophosphate glycerophosphotransferase</fullName>
    </recommendedName>
</protein>
<proteinExistence type="predicted"/>
<name>A0A432ZK52_9GAMM</name>
<sequence>MKRHIPKSIKRLLKPLQAYCLYKLDKYSQDRSLLRVQKDLMLGKKIKVVFLVIHRSVWKVDTVFRRMQNDDLFDPEILVCPNIKASSTELEAELESTYNFFESKNYKVSKSRKANGEWLRLDELAPHIIFFTNPYKLTLTEYYESAFKNYLSCYVPYYFMATEHAGKLSDLLNTRMLNAMWRIYWPHKYVYDEYAKWSTCKGKNGRLSGYPAVERLYDHPRTHRELERSVWRKVGDTKKRIIYAPHHSIENSAKSLSSFLIFGKLLRDISARYKNEIQWAFKPHPLLKEKLYNHPDWGQRKTEEYYSYWENNDNSQVELGEYEKLFIESDALIHDCSSFIVEYAFLEKPALFLKKTELSEDNFLNEFGKIAFKSHQIAESEEEVISFILELLEPTQISRKFCQKDFDSYTSEFYSNNSPSREIINDIKSALANRKAINYE</sequence>
<dbReference type="Proteomes" id="UP000288279">
    <property type="component" value="Unassembled WGS sequence"/>
</dbReference>
<dbReference type="InterPro" id="IPR007554">
    <property type="entry name" value="Glycerophosphate_synth"/>
</dbReference>
<organism evidence="1 2">
    <name type="scientific">Pseudidiomarina taiwanensis</name>
    <dbReference type="NCBI Taxonomy" id="337250"/>
    <lineage>
        <taxon>Bacteria</taxon>
        <taxon>Pseudomonadati</taxon>
        <taxon>Pseudomonadota</taxon>
        <taxon>Gammaproteobacteria</taxon>
        <taxon>Alteromonadales</taxon>
        <taxon>Idiomarinaceae</taxon>
        <taxon>Pseudidiomarina</taxon>
    </lineage>
</organism>
<accession>A0A432ZK52</accession>